<dbReference type="GO" id="GO:0016301">
    <property type="term" value="F:kinase activity"/>
    <property type="evidence" value="ECO:0007669"/>
    <property type="project" value="UniProtKB-KW"/>
</dbReference>
<feature type="domain" description="ANTAR" evidence="8">
    <location>
        <begin position="123"/>
        <end position="184"/>
    </location>
</feature>
<comment type="caution">
    <text evidence="9">The sequence shown here is derived from an EMBL/GenBank/DDBJ whole genome shotgun (WGS) entry which is preliminary data.</text>
</comment>
<name>A0A1C2IC15_ACITH</name>
<dbReference type="GO" id="GO:0000976">
    <property type="term" value="F:transcription cis-regulatory region binding"/>
    <property type="evidence" value="ECO:0007669"/>
    <property type="project" value="TreeGrafter"/>
</dbReference>
<dbReference type="InterPro" id="IPR039420">
    <property type="entry name" value="WalR-like"/>
</dbReference>
<dbReference type="InterPro" id="IPR008327">
    <property type="entry name" value="Sig_transdc_resp-reg_antiterm"/>
</dbReference>
<dbReference type="GO" id="GO:0006355">
    <property type="term" value="P:regulation of DNA-templated transcription"/>
    <property type="evidence" value="ECO:0007669"/>
    <property type="project" value="TreeGrafter"/>
</dbReference>
<dbReference type="InterPro" id="IPR005561">
    <property type="entry name" value="ANTAR"/>
</dbReference>
<feature type="domain" description="Response regulatory" evidence="7">
    <location>
        <begin position="3"/>
        <end position="117"/>
    </location>
</feature>
<evidence type="ECO:0000313" key="12">
    <source>
        <dbReference type="Proteomes" id="UP000095008"/>
    </source>
</evidence>
<dbReference type="PROSITE" id="PS50921">
    <property type="entry name" value="ANTAR"/>
    <property type="match status" value="1"/>
</dbReference>
<evidence type="ECO:0000313" key="10">
    <source>
        <dbReference type="EMBL" id="OCX76557.1"/>
    </source>
</evidence>
<dbReference type="RefSeq" id="WP_024893701.1">
    <property type="nucleotide sequence ID" value="NZ_DAIAWO010000094.1"/>
</dbReference>
<accession>A0A1C2IC15</accession>
<evidence type="ECO:0000256" key="3">
    <source>
        <dbReference type="ARBA" id="ARBA00023015"/>
    </source>
</evidence>
<keyword evidence="3" id="KW-0805">Transcription regulation</keyword>
<dbReference type="Pfam" id="PF03861">
    <property type="entry name" value="ANTAR"/>
    <property type="match status" value="1"/>
</dbReference>
<proteinExistence type="predicted"/>
<gene>
    <name evidence="10" type="ORF">A6M23_00055</name>
    <name evidence="9" type="ORF">A6P07_08255</name>
</gene>
<dbReference type="GO" id="GO:0003723">
    <property type="term" value="F:RNA binding"/>
    <property type="evidence" value="ECO:0007669"/>
    <property type="project" value="InterPro"/>
</dbReference>
<dbReference type="OrthoDB" id="9782798at2"/>
<protein>
    <submittedName>
        <fullName evidence="9">Histidine kinase</fullName>
    </submittedName>
</protein>
<evidence type="ECO:0000256" key="6">
    <source>
        <dbReference type="PROSITE-ProRule" id="PRU00169"/>
    </source>
</evidence>
<evidence type="ECO:0000256" key="1">
    <source>
        <dbReference type="ARBA" id="ARBA00022553"/>
    </source>
</evidence>
<organism evidence="9 11">
    <name type="scientific">Acidithiobacillus thiooxidans</name>
    <name type="common">Thiobacillus thiooxidans</name>
    <dbReference type="NCBI Taxonomy" id="930"/>
    <lineage>
        <taxon>Bacteria</taxon>
        <taxon>Pseudomonadati</taxon>
        <taxon>Pseudomonadota</taxon>
        <taxon>Acidithiobacillia</taxon>
        <taxon>Acidithiobacillales</taxon>
        <taxon>Acidithiobacillaceae</taxon>
        <taxon>Acidithiobacillus</taxon>
    </lineage>
</organism>
<dbReference type="Gene3D" id="1.10.10.10">
    <property type="entry name" value="Winged helix-like DNA-binding domain superfamily/Winged helix DNA-binding domain"/>
    <property type="match status" value="1"/>
</dbReference>
<dbReference type="Proteomes" id="UP000094893">
    <property type="component" value="Unassembled WGS sequence"/>
</dbReference>
<evidence type="ECO:0000313" key="9">
    <source>
        <dbReference type="EMBL" id="OCX73526.1"/>
    </source>
</evidence>
<dbReference type="Pfam" id="PF00072">
    <property type="entry name" value="Response_reg"/>
    <property type="match status" value="1"/>
</dbReference>
<dbReference type="GO" id="GO:0000156">
    <property type="term" value="F:phosphorelay response regulator activity"/>
    <property type="evidence" value="ECO:0007669"/>
    <property type="project" value="TreeGrafter"/>
</dbReference>
<dbReference type="EMBL" id="LWRY01000001">
    <property type="protein sequence ID" value="OCX76557.1"/>
    <property type="molecule type" value="Genomic_DNA"/>
</dbReference>
<dbReference type="PIRSF" id="PIRSF036382">
    <property type="entry name" value="RR_antiterm"/>
    <property type="match status" value="1"/>
</dbReference>
<keyword evidence="2" id="KW-0902">Two-component regulatory system</keyword>
<keyword evidence="4" id="KW-0238">DNA-binding</keyword>
<dbReference type="GO" id="GO:0032993">
    <property type="term" value="C:protein-DNA complex"/>
    <property type="evidence" value="ECO:0007669"/>
    <property type="project" value="TreeGrafter"/>
</dbReference>
<evidence type="ECO:0000313" key="11">
    <source>
        <dbReference type="Proteomes" id="UP000094893"/>
    </source>
</evidence>
<keyword evidence="5" id="KW-0804">Transcription</keyword>
<dbReference type="SMART" id="SM01012">
    <property type="entry name" value="ANTAR"/>
    <property type="match status" value="1"/>
</dbReference>
<sequence length="192" mass="21487">MHRIVLIDNNVERAEILREALASEGQTVVDIFGWSALSWQRLENLQPDVIIAEAGSPERDVLEHIVFLSETLELPVVVLGAPEDEDTMRRAIRAGVAAYVAHGISAQDIAPILKVAALRYAEYRQLRKELKDTQNALSERKQIEKAKGILMRDLQIDEAEAYRRMRRLAMDKGKKLGEIAEMIITVGEAGSS</sequence>
<dbReference type="AlphaFoldDB" id="A0A1C2IC15"/>
<evidence type="ECO:0000259" key="8">
    <source>
        <dbReference type="PROSITE" id="PS50921"/>
    </source>
</evidence>
<comment type="caution">
    <text evidence="6">Lacks conserved residue(s) required for the propagation of feature annotation.</text>
</comment>
<dbReference type="STRING" id="930.GCA_002079865_02131"/>
<dbReference type="EMBL" id="LWSA01000102">
    <property type="protein sequence ID" value="OCX73526.1"/>
    <property type="molecule type" value="Genomic_DNA"/>
</dbReference>
<keyword evidence="9" id="KW-0418">Kinase</keyword>
<evidence type="ECO:0000259" key="7">
    <source>
        <dbReference type="PROSITE" id="PS50110"/>
    </source>
</evidence>
<keyword evidence="1" id="KW-0597">Phosphoprotein</keyword>
<dbReference type="PANTHER" id="PTHR48111">
    <property type="entry name" value="REGULATOR OF RPOS"/>
    <property type="match status" value="1"/>
</dbReference>
<dbReference type="Proteomes" id="UP000095008">
    <property type="component" value="Unassembled WGS sequence"/>
</dbReference>
<keyword evidence="12" id="KW-1185">Reference proteome</keyword>
<dbReference type="PANTHER" id="PTHR48111:SF1">
    <property type="entry name" value="TWO-COMPONENT RESPONSE REGULATOR ORR33"/>
    <property type="match status" value="1"/>
</dbReference>
<dbReference type="GO" id="GO:0005829">
    <property type="term" value="C:cytosol"/>
    <property type="evidence" value="ECO:0007669"/>
    <property type="project" value="TreeGrafter"/>
</dbReference>
<dbReference type="SUPFAM" id="SSF52172">
    <property type="entry name" value="CheY-like"/>
    <property type="match status" value="1"/>
</dbReference>
<dbReference type="InterPro" id="IPR011006">
    <property type="entry name" value="CheY-like_superfamily"/>
</dbReference>
<dbReference type="SMART" id="SM00448">
    <property type="entry name" value="REC"/>
    <property type="match status" value="1"/>
</dbReference>
<evidence type="ECO:0000256" key="4">
    <source>
        <dbReference type="ARBA" id="ARBA00023125"/>
    </source>
</evidence>
<keyword evidence="9" id="KW-0808">Transferase</keyword>
<dbReference type="InterPro" id="IPR036388">
    <property type="entry name" value="WH-like_DNA-bd_sf"/>
</dbReference>
<reference evidence="9 11" key="1">
    <citation type="journal article" date="2016" name="Int. J. Mol. Sci.">
        <title>Comparative genomics of the extreme acidophile Acidithiobacillus thiooxidans reveals intraspecific divergence and niche adaptation.</title>
        <authorList>
            <person name="Zhang X."/>
            <person name="Feng X."/>
            <person name="Tao J."/>
            <person name="Ma L."/>
            <person name="Xiao Y."/>
            <person name="Liang Y."/>
            <person name="Liu X."/>
            <person name="Yin H."/>
        </authorList>
    </citation>
    <scope>NUCLEOTIDE SEQUENCE [LARGE SCALE GENOMIC DNA]</scope>
    <source>
        <strain evidence="9 11">A02</strain>
        <strain evidence="10">DXS-W</strain>
    </source>
</reference>
<dbReference type="InterPro" id="IPR001789">
    <property type="entry name" value="Sig_transdc_resp-reg_receiver"/>
</dbReference>
<evidence type="ECO:0000256" key="5">
    <source>
        <dbReference type="ARBA" id="ARBA00023163"/>
    </source>
</evidence>
<dbReference type="Gene3D" id="3.40.50.2300">
    <property type="match status" value="1"/>
</dbReference>
<dbReference type="PROSITE" id="PS50110">
    <property type="entry name" value="RESPONSE_REGULATORY"/>
    <property type="match status" value="1"/>
</dbReference>
<evidence type="ECO:0000256" key="2">
    <source>
        <dbReference type="ARBA" id="ARBA00023012"/>
    </source>
</evidence>